<evidence type="ECO:0000313" key="2">
    <source>
        <dbReference type="Proteomes" id="UP000184066"/>
    </source>
</evidence>
<dbReference type="Gene3D" id="2.10.70.10">
    <property type="entry name" value="Complement Module, domain 1"/>
    <property type="match status" value="1"/>
</dbReference>
<evidence type="ECO:0000313" key="1">
    <source>
        <dbReference type="EMBL" id="SHN72068.1"/>
    </source>
</evidence>
<organism evidence="1 2">
    <name type="scientific">Oceanicella actignis</name>
    <dbReference type="NCBI Taxonomy" id="1189325"/>
    <lineage>
        <taxon>Bacteria</taxon>
        <taxon>Pseudomonadati</taxon>
        <taxon>Pseudomonadota</taxon>
        <taxon>Alphaproteobacteria</taxon>
        <taxon>Rhodobacterales</taxon>
        <taxon>Paracoccaceae</taxon>
        <taxon>Oceanicella</taxon>
    </lineage>
</organism>
<name>A0A1M7TN31_9RHOB</name>
<dbReference type="Proteomes" id="UP000184066">
    <property type="component" value="Unassembled WGS sequence"/>
</dbReference>
<protein>
    <submittedName>
        <fullName evidence="1">Hemin uptake protein HemP</fullName>
    </submittedName>
</protein>
<sequence>MSRHQDPRAFHAVIRTAGEPGAAAADPPGALTRPRHAARVLTRGGREAEIELDGMIYNLRITRQGKLILTK</sequence>
<proteinExistence type="predicted"/>
<accession>A0A1M7TN31</accession>
<dbReference type="Pfam" id="PF10636">
    <property type="entry name" value="hemP"/>
    <property type="match status" value="1"/>
</dbReference>
<dbReference type="AlphaFoldDB" id="A0A1M7TN31"/>
<reference evidence="1 2" key="1">
    <citation type="submission" date="2016-12" db="EMBL/GenBank/DDBJ databases">
        <authorList>
            <person name="Song W.-J."/>
            <person name="Kurnit D.M."/>
        </authorList>
    </citation>
    <scope>NUCLEOTIDE SEQUENCE [LARGE SCALE GENOMIC DNA]</scope>
    <source>
        <strain evidence="1 2">CGMCC 1.10808</strain>
    </source>
</reference>
<dbReference type="InterPro" id="IPR019600">
    <property type="entry name" value="Hemin_uptake_protein_HemP"/>
</dbReference>
<dbReference type="EMBL" id="FRDL01000008">
    <property type="protein sequence ID" value="SHN72068.1"/>
    <property type="molecule type" value="Genomic_DNA"/>
</dbReference>
<gene>
    <name evidence="1" type="ORF">SAMN05216200_10827</name>
</gene>
<keyword evidence="2" id="KW-1185">Reference proteome</keyword>
<dbReference type="OrthoDB" id="7691333at2"/>